<dbReference type="AlphaFoldDB" id="A0A2N9G3F3"/>
<gene>
    <name evidence="1" type="ORF">FSB_LOCUS21486</name>
</gene>
<accession>A0A2N9G3F3</accession>
<name>A0A2N9G3F3_FAGSY</name>
<proteinExistence type="predicted"/>
<evidence type="ECO:0000313" key="1">
    <source>
        <dbReference type="EMBL" id="SPC93604.1"/>
    </source>
</evidence>
<sequence>MVTDTPALYSTRRTLRENLPEKTSETPTPSDLTLFLPCSGPRGLPSPPGEGDRDRKWSDLGSVARFCLLSSSLLLFLFCLLLAPGSEVSEPPPPPLYSPSFCFTSFPSDRVLSARLSLSSGHRDLLRPWMFGGHRVWGLLPVRDSLDYLIFGGLLGWDQGSKPSAVLDIGCCGCSYNLLDCGQDLCRLVLL</sequence>
<organism evidence="1">
    <name type="scientific">Fagus sylvatica</name>
    <name type="common">Beechnut</name>
    <dbReference type="NCBI Taxonomy" id="28930"/>
    <lineage>
        <taxon>Eukaryota</taxon>
        <taxon>Viridiplantae</taxon>
        <taxon>Streptophyta</taxon>
        <taxon>Embryophyta</taxon>
        <taxon>Tracheophyta</taxon>
        <taxon>Spermatophyta</taxon>
        <taxon>Magnoliopsida</taxon>
        <taxon>eudicotyledons</taxon>
        <taxon>Gunneridae</taxon>
        <taxon>Pentapetalae</taxon>
        <taxon>rosids</taxon>
        <taxon>fabids</taxon>
        <taxon>Fagales</taxon>
        <taxon>Fagaceae</taxon>
        <taxon>Fagus</taxon>
    </lineage>
</organism>
<protein>
    <submittedName>
        <fullName evidence="1">Uncharacterized protein</fullName>
    </submittedName>
</protein>
<dbReference type="EMBL" id="OIVN01001408">
    <property type="protein sequence ID" value="SPC93604.1"/>
    <property type="molecule type" value="Genomic_DNA"/>
</dbReference>
<reference evidence="1" key="1">
    <citation type="submission" date="2018-02" db="EMBL/GenBank/DDBJ databases">
        <authorList>
            <person name="Cohen D.B."/>
            <person name="Kent A.D."/>
        </authorList>
    </citation>
    <scope>NUCLEOTIDE SEQUENCE</scope>
</reference>